<sequence length="124" mass="12720">MKRHVATLGAIAAVAVGVAGFTGVTATASSAAVVSPSYASAPTKPKPHTASINGVIVGIKIGRNREMVTLRTTRGLVHVVVTNKTRIATPTGRHARLRVGEKVTVTGIAILHTQTISATAVIVH</sequence>
<evidence type="ECO:0008006" key="4">
    <source>
        <dbReference type="Google" id="ProtNLM"/>
    </source>
</evidence>
<name>A0ABN2FZD2_9ACTN</name>
<keyword evidence="3" id="KW-1185">Reference proteome</keyword>
<evidence type="ECO:0000313" key="2">
    <source>
        <dbReference type="EMBL" id="GAA1662614.1"/>
    </source>
</evidence>
<comment type="caution">
    <text evidence="2">The sequence shown here is derived from an EMBL/GenBank/DDBJ whole genome shotgun (WGS) entry which is preliminary data.</text>
</comment>
<gene>
    <name evidence="2" type="ORF">GCM10009765_10120</name>
</gene>
<dbReference type="EMBL" id="BAAANY010000003">
    <property type="protein sequence ID" value="GAA1662614.1"/>
    <property type="molecule type" value="Genomic_DNA"/>
</dbReference>
<evidence type="ECO:0000313" key="3">
    <source>
        <dbReference type="Proteomes" id="UP001500618"/>
    </source>
</evidence>
<accession>A0ABN2FZD2</accession>
<evidence type="ECO:0000256" key="1">
    <source>
        <dbReference type="SAM" id="SignalP"/>
    </source>
</evidence>
<dbReference type="RefSeq" id="WP_279581324.1">
    <property type="nucleotide sequence ID" value="NZ_BAAANY010000003.1"/>
</dbReference>
<protein>
    <recommendedName>
        <fullName evidence="4">DUF5666 domain-containing protein</fullName>
    </recommendedName>
</protein>
<organism evidence="2 3">
    <name type="scientific">Fodinicola feengrottensis</name>
    <dbReference type="NCBI Taxonomy" id="435914"/>
    <lineage>
        <taxon>Bacteria</taxon>
        <taxon>Bacillati</taxon>
        <taxon>Actinomycetota</taxon>
        <taxon>Actinomycetes</taxon>
        <taxon>Mycobacteriales</taxon>
        <taxon>Fodinicola</taxon>
    </lineage>
</organism>
<keyword evidence="1" id="KW-0732">Signal</keyword>
<proteinExistence type="predicted"/>
<dbReference type="Proteomes" id="UP001500618">
    <property type="component" value="Unassembled WGS sequence"/>
</dbReference>
<feature type="signal peptide" evidence="1">
    <location>
        <begin position="1"/>
        <end position="31"/>
    </location>
</feature>
<feature type="chain" id="PRO_5045350737" description="DUF5666 domain-containing protein" evidence="1">
    <location>
        <begin position="32"/>
        <end position="124"/>
    </location>
</feature>
<reference evidence="2 3" key="1">
    <citation type="journal article" date="2019" name="Int. J. Syst. Evol. Microbiol.">
        <title>The Global Catalogue of Microorganisms (GCM) 10K type strain sequencing project: providing services to taxonomists for standard genome sequencing and annotation.</title>
        <authorList>
            <consortium name="The Broad Institute Genomics Platform"/>
            <consortium name="The Broad Institute Genome Sequencing Center for Infectious Disease"/>
            <person name="Wu L."/>
            <person name="Ma J."/>
        </authorList>
    </citation>
    <scope>NUCLEOTIDE SEQUENCE [LARGE SCALE GENOMIC DNA]</scope>
    <source>
        <strain evidence="2 3">JCM 14718</strain>
    </source>
</reference>